<dbReference type="GO" id="GO:0046905">
    <property type="term" value="F:15-cis-phytoene synthase activity"/>
    <property type="evidence" value="ECO:0007669"/>
    <property type="project" value="UniProtKB-EC"/>
</dbReference>
<reference evidence="10" key="2">
    <citation type="submission" date="2025-08" db="UniProtKB">
        <authorList>
            <consortium name="RefSeq"/>
        </authorList>
    </citation>
    <scope>IDENTIFICATION</scope>
    <source>
        <tissue evidence="10">Etiolated seedlings</tissue>
    </source>
</reference>
<dbReference type="PaxDb" id="3827-XP_004491309.1"/>
<dbReference type="STRING" id="3827.A0A1S2XLT8"/>
<dbReference type="PROSITE" id="PS01045">
    <property type="entry name" value="SQUALEN_PHYTOEN_SYN_2"/>
    <property type="match status" value="1"/>
</dbReference>
<evidence type="ECO:0000256" key="8">
    <source>
        <dbReference type="SAM" id="Phobius"/>
    </source>
</evidence>
<dbReference type="GeneID" id="101501341"/>
<dbReference type="InterPro" id="IPR002060">
    <property type="entry name" value="Squ/phyt_synthse"/>
</dbReference>
<sequence length="392" mass="44375">MSSVVLWVNCGPKENAKSMVDICSIGRTQRSVKVCSRIKFGSGGAVVAESLRSSEERVYEVVLKQAALVREEKRGANIEFDLEKTIEGDFSNGDLLNLAYDRCGEVCAEYAKTFYLGTQLMTEERRKAIWAIYVWCRRTDELVDGPNASHITPKALDRWEQRLSDVFEGRPYDLYDAALSHTVSKYPVDIQPFKDMIEGMRMDLRKSRYNNFDELYLYCYYVAGTVGLMSVPVMGIAPQSKASTETIYNAALALGIANQLTNILRDVGEDGRRGRVYLPQDELAQAGLSDDDIMRGRVTEKWRNFMKGQIKRARMFFDEAEKGVAELSSASRWPVWASLLLYRQILDSIEANDYDNFTKRAYVGKVNKLLSLPAAYGIALLGPQNLTKFLMR</sequence>
<evidence type="ECO:0000256" key="1">
    <source>
        <dbReference type="ARBA" id="ARBA00001805"/>
    </source>
</evidence>
<keyword evidence="5" id="KW-0808">Transferase</keyword>
<evidence type="ECO:0000256" key="2">
    <source>
        <dbReference type="ARBA" id="ARBA00005172"/>
    </source>
</evidence>
<proteinExistence type="inferred from homology"/>
<dbReference type="EC" id="2.5.1.32" evidence="4"/>
<comment type="similarity">
    <text evidence="3">Belongs to the phytoene/squalene synthase family.</text>
</comment>
<evidence type="ECO:0000313" key="10">
    <source>
        <dbReference type="RefSeq" id="XP_004491309.1"/>
    </source>
</evidence>
<comment type="pathway">
    <text evidence="2">Carotenoid biosynthesis; phytoene biosynthesis; all-trans-phytoene from geranylgeranyl diphosphate: step 1/1.</text>
</comment>
<gene>
    <name evidence="10" type="primary">LOC101501341</name>
</gene>
<comment type="catalytic activity">
    <reaction evidence="1">
        <text>2 (2E,6E,10E)-geranylgeranyl diphosphate = 15-cis-phytoene + 2 diphosphate</text>
        <dbReference type="Rhea" id="RHEA:34475"/>
        <dbReference type="ChEBI" id="CHEBI:27787"/>
        <dbReference type="ChEBI" id="CHEBI:33019"/>
        <dbReference type="ChEBI" id="CHEBI:58756"/>
        <dbReference type="EC" id="2.5.1.32"/>
    </reaction>
</comment>
<dbReference type="Gene3D" id="1.10.600.10">
    <property type="entry name" value="Farnesyl Diphosphate Synthase"/>
    <property type="match status" value="1"/>
</dbReference>
<evidence type="ECO:0000256" key="6">
    <source>
        <dbReference type="ARBA" id="ARBA00022746"/>
    </source>
</evidence>
<evidence type="ECO:0000256" key="4">
    <source>
        <dbReference type="ARBA" id="ARBA00012396"/>
    </source>
</evidence>
<dbReference type="PROSITE" id="PS01044">
    <property type="entry name" value="SQUALEN_PHYTOEN_SYN_1"/>
    <property type="match status" value="1"/>
</dbReference>
<dbReference type="GO" id="GO:0051996">
    <property type="term" value="F:squalene synthase [NAD(P)H] activity"/>
    <property type="evidence" value="ECO:0007669"/>
    <property type="project" value="InterPro"/>
</dbReference>
<feature type="transmembrane region" description="Helical" evidence="8">
    <location>
        <begin position="215"/>
        <end position="237"/>
    </location>
</feature>
<keyword evidence="8" id="KW-1133">Transmembrane helix</keyword>
<dbReference type="Proteomes" id="UP000087171">
    <property type="component" value="Chromosome Ca2"/>
</dbReference>
<dbReference type="Pfam" id="PF00494">
    <property type="entry name" value="SQS_PSY"/>
    <property type="match status" value="1"/>
</dbReference>
<dbReference type="InterPro" id="IPR033904">
    <property type="entry name" value="Trans_IPPS_HH"/>
</dbReference>
<dbReference type="InterPro" id="IPR044843">
    <property type="entry name" value="Trans_IPPS_bact-type"/>
</dbReference>
<dbReference type="GO" id="GO:0009536">
    <property type="term" value="C:plastid"/>
    <property type="evidence" value="ECO:0007669"/>
    <property type="project" value="UniProtKB-ARBA"/>
</dbReference>
<dbReference type="SFLD" id="SFLDG01018">
    <property type="entry name" value="Squalene/Phytoene_Synthase_Lik"/>
    <property type="match status" value="1"/>
</dbReference>
<dbReference type="GO" id="GO:0004311">
    <property type="term" value="F:geranylgeranyl diphosphate synthase activity"/>
    <property type="evidence" value="ECO:0007669"/>
    <property type="project" value="InterPro"/>
</dbReference>
<dbReference type="FunFam" id="1.10.600.10:FF:000004">
    <property type="entry name" value="Phytoene synthase chloroplastic"/>
    <property type="match status" value="1"/>
</dbReference>
<accession>A0A1S2XLT8</accession>
<organism evidence="9 10">
    <name type="scientific">Cicer arietinum</name>
    <name type="common">Chickpea</name>
    <name type="synonym">Garbanzo</name>
    <dbReference type="NCBI Taxonomy" id="3827"/>
    <lineage>
        <taxon>Eukaryota</taxon>
        <taxon>Viridiplantae</taxon>
        <taxon>Streptophyta</taxon>
        <taxon>Embryophyta</taxon>
        <taxon>Tracheophyta</taxon>
        <taxon>Spermatophyta</taxon>
        <taxon>Magnoliopsida</taxon>
        <taxon>eudicotyledons</taxon>
        <taxon>Gunneridae</taxon>
        <taxon>Pentapetalae</taxon>
        <taxon>rosids</taxon>
        <taxon>fabids</taxon>
        <taxon>Fabales</taxon>
        <taxon>Fabaceae</taxon>
        <taxon>Papilionoideae</taxon>
        <taxon>50 kb inversion clade</taxon>
        <taxon>NPAAA clade</taxon>
        <taxon>Hologalegina</taxon>
        <taxon>IRL clade</taxon>
        <taxon>Cicereae</taxon>
        <taxon>Cicer</taxon>
    </lineage>
</organism>
<dbReference type="OrthoDB" id="6600518at2759"/>
<keyword evidence="8" id="KW-0472">Membrane</keyword>
<dbReference type="InterPro" id="IPR019845">
    <property type="entry name" value="Squalene/phytoene_synthase_CS"/>
</dbReference>
<evidence type="ECO:0000256" key="3">
    <source>
        <dbReference type="ARBA" id="ARBA00006251"/>
    </source>
</evidence>
<dbReference type="CDD" id="cd00683">
    <property type="entry name" value="Trans_IPPS_HH"/>
    <property type="match status" value="1"/>
</dbReference>
<keyword evidence="7" id="KW-0414">Isoprene biosynthesis</keyword>
<evidence type="ECO:0000256" key="7">
    <source>
        <dbReference type="ARBA" id="ARBA00023229"/>
    </source>
</evidence>
<dbReference type="GO" id="GO:0016117">
    <property type="term" value="P:carotenoid biosynthetic process"/>
    <property type="evidence" value="ECO:0007669"/>
    <property type="project" value="UniProtKB-KW"/>
</dbReference>
<dbReference type="KEGG" id="cam:101501341"/>
<dbReference type="RefSeq" id="XP_004491309.1">
    <property type="nucleotide sequence ID" value="XM_004491252.3"/>
</dbReference>
<dbReference type="SFLD" id="SFLDS00005">
    <property type="entry name" value="Isoprenoid_Synthase_Type_I"/>
    <property type="match status" value="1"/>
</dbReference>
<protein>
    <recommendedName>
        <fullName evidence="4">15-cis-phytoene synthase</fullName>
        <ecNumber evidence="4">2.5.1.32</ecNumber>
    </recommendedName>
</protein>
<dbReference type="SUPFAM" id="SSF48576">
    <property type="entry name" value="Terpenoid synthases"/>
    <property type="match status" value="1"/>
</dbReference>
<dbReference type="AlphaFoldDB" id="A0A1S2XLT8"/>
<evidence type="ECO:0000256" key="5">
    <source>
        <dbReference type="ARBA" id="ARBA00022679"/>
    </source>
</evidence>
<dbReference type="SFLD" id="SFLDG01212">
    <property type="entry name" value="Phytoene_synthase_like"/>
    <property type="match status" value="1"/>
</dbReference>
<keyword evidence="6" id="KW-0125">Carotenoid biosynthesis</keyword>
<reference evidence="9" key="1">
    <citation type="journal article" date="2013" name="Nat. Biotechnol.">
        <title>Draft genome sequence of chickpea (Cicer arietinum) provides a resource for trait improvement.</title>
        <authorList>
            <person name="Varshney R.K."/>
            <person name="Song C."/>
            <person name="Saxena R.K."/>
            <person name="Azam S."/>
            <person name="Yu S."/>
            <person name="Sharpe A.G."/>
            <person name="Cannon S."/>
            <person name="Baek J."/>
            <person name="Rosen B.D."/>
            <person name="Tar'an B."/>
            <person name="Millan T."/>
            <person name="Zhang X."/>
            <person name="Ramsay L.D."/>
            <person name="Iwata A."/>
            <person name="Wang Y."/>
            <person name="Nelson W."/>
            <person name="Farmer A.D."/>
            <person name="Gaur P.M."/>
            <person name="Soderlund C."/>
            <person name="Penmetsa R.V."/>
            <person name="Xu C."/>
            <person name="Bharti A.K."/>
            <person name="He W."/>
            <person name="Winter P."/>
            <person name="Zhao S."/>
            <person name="Hane J.K."/>
            <person name="Carrasquilla-Garcia N."/>
            <person name="Condie J.A."/>
            <person name="Upadhyaya H.D."/>
            <person name="Luo M.C."/>
            <person name="Thudi M."/>
            <person name="Gowda C.L."/>
            <person name="Singh N.P."/>
            <person name="Lichtenzveig J."/>
            <person name="Gali K.K."/>
            <person name="Rubio J."/>
            <person name="Nadarajan N."/>
            <person name="Dolezel J."/>
            <person name="Bansal K.C."/>
            <person name="Xu X."/>
            <person name="Edwards D."/>
            <person name="Zhang G."/>
            <person name="Kahl G."/>
            <person name="Gil J."/>
            <person name="Singh K.B."/>
            <person name="Datta S.K."/>
            <person name="Jackson S.A."/>
            <person name="Wang J."/>
            <person name="Cook D.R."/>
        </authorList>
    </citation>
    <scope>NUCLEOTIDE SEQUENCE [LARGE SCALE GENOMIC DNA]</scope>
    <source>
        <strain evidence="9">cv. CDC Frontier</strain>
    </source>
</reference>
<keyword evidence="9" id="KW-1185">Reference proteome</keyword>
<evidence type="ECO:0000313" key="9">
    <source>
        <dbReference type="Proteomes" id="UP000087171"/>
    </source>
</evidence>
<dbReference type="eggNOG" id="KOG1459">
    <property type="taxonomic scope" value="Eukaryota"/>
</dbReference>
<name>A0A1S2XLT8_CICAR</name>
<dbReference type="InterPro" id="IPR008949">
    <property type="entry name" value="Isoprenoid_synthase_dom_sf"/>
</dbReference>
<dbReference type="PANTHER" id="PTHR31480">
    <property type="entry name" value="BIFUNCTIONAL LYCOPENE CYCLASE/PHYTOENE SYNTHASE"/>
    <property type="match status" value="1"/>
</dbReference>
<keyword evidence="8" id="KW-0812">Transmembrane</keyword>